<dbReference type="CDD" id="cd06558">
    <property type="entry name" value="crotonase-like"/>
    <property type="match status" value="1"/>
</dbReference>
<evidence type="ECO:0000313" key="2">
    <source>
        <dbReference type="EMBL" id="RKP32137.1"/>
    </source>
</evidence>
<proteinExistence type="inferred from homology"/>
<dbReference type="PANTHER" id="PTHR43149:SF1">
    <property type="entry name" value="DELTA(3,5)-DELTA(2,4)-DIENOYL-COA ISOMERASE, MITOCHONDRIAL"/>
    <property type="match status" value="1"/>
</dbReference>
<protein>
    <submittedName>
        <fullName evidence="2">ClpP/crotonase</fullName>
    </submittedName>
</protein>
<evidence type="ECO:0000313" key="3">
    <source>
        <dbReference type="Proteomes" id="UP000268321"/>
    </source>
</evidence>
<evidence type="ECO:0000256" key="1">
    <source>
        <dbReference type="ARBA" id="ARBA00005254"/>
    </source>
</evidence>
<organism evidence="2 3">
    <name type="scientific">Metschnikowia bicuspidata</name>
    <dbReference type="NCBI Taxonomy" id="27322"/>
    <lineage>
        <taxon>Eukaryota</taxon>
        <taxon>Fungi</taxon>
        <taxon>Dikarya</taxon>
        <taxon>Ascomycota</taxon>
        <taxon>Saccharomycotina</taxon>
        <taxon>Pichiomycetes</taxon>
        <taxon>Metschnikowiaceae</taxon>
        <taxon>Metschnikowia</taxon>
    </lineage>
</organism>
<reference evidence="3" key="1">
    <citation type="journal article" date="2018" name="Nat. Microbiol.">
        <title>Leveraging single-cell genomics to expand the fungal tree of life.</title>
        <authorList>
            <person name="Ahrendt S.R."/>
            <person name="Quandt C.A."/>
            <person name="Ciobanu D."/>
            <person name="Clum A."/>
            <person name="Salamov A."/>
            <person name="Andreopoulos B."/>
            <person name="Cheng J.F."/>
            <person name="Woyke T."/>
            <person name="Pelin A."/>
            <person name="Henrissat B."/>
            <person name="Reynolds N.K."/>
            <person name="Benny G.L."/>
            <person name="Smith M.E."/>
            <person name="James T.Y."/>
            <person name="Grigoriev I.V."/>
        </authorList>
    </citation>
    <scope>NUCLEOTIDE SEQUENCE [LARGE SCALE GENOMIC DNA]</scope>
    <source>
        <strain evidence="3">Baker2002</strain>
    </source>
</reference>
<dbReference type="OrthoDB" id="14970at2759"/>
<dbReference type="InterPro" id="IPR045002">
    <property type="entry name" value="Ech1-like"/>
</dbReference>
<name>A0A4P9ZGC2_9ASCO</name>
<dbReference type="InterPro" id="IPR029045">
    <property type="entry name" value="ClpP/crotonase-like_dom_sf"/>
</dbReference>
<dbReference type="Pfam" id="PF00378">
    <property type="entry name" value="ECH_1"/>
    <property type="match status" value="1"/>
</dbReference>
<dbReference type="EMBL" id="ML004433">
    <property type="protein sequence ID" value="RKP32137.1"/>
    <property type="molecule type" value="Genomic_DNA"/>
</dbReference>
<dbReference type="GO" id="GO:0051750">
    <property type="term" value="F:delta(3,5)-delta(2,4)-dienoyl-CoA isomerase activity"/>
    <property type="evidence" value="ECO:0007669"/>
    <property type="project" value="TreeGrafter"/>
</dbReference>
<sequence length="270" mass="29519">MPGDISKLTKDGKWIVTEVADGFFHVQYNNPRILNAYSEEDWRRYQTILTTLDTDSNTKVVFISSAFAKAFSSGLNLKAITLILQGKENWSLAARRNYMYQHIREFQDAISTPARMKTPTIALLNGVSYGLALDIASACSIRIATEDVKMSIREIKIGIVADMGSLQRMTSLVGNKSLMNQYALTGQVFGAAEALKIGFISEIVPSFEAGIARGRDLGLSIAENPQWAIKGTKDCIQFMADGGSVEQGLLNIADYNAHYLVGGLPPAAKL</sequence>
<accession>A0A4P9ZGC2</accession>
<dbReference type="AlphaFoldDB" id="A0A4P9ZGC2"/>
<gene>
    <name evidence="2" type="ORF">METBISCDRAFT_12606</name>
</gene>
<dbReference type="PANTHER" id="PTHR43149">
    <property type="entry name" value="ENOYL-COA HYDRATASE"/>
    <property type="match status" value="1"/>
</dbReference>
<dbReference type="GO" id="GO:0005739">
    <property type="term" value="C:mitochondrion"/>
    <property type="evidence" value="ECO:0007669"/>
    <property type="project" value="TreeGrafter"/>
</dbReference>
<dbReference type="Proteomes" id="UP000268321">
    <property type="component" value="Unassembled WGS sequence"/>
</dbReference>
<dbReference type="Gene3D" id="3.90.226.10">
    <property type="entry name" value="2-enoyl-CoA Hydratase, Chain A, domain 1"/>
    <property type="match status" value="1"/>
</dbReference>
<dbReference type="InterPro" id="IPR001753">
    <property type="entry name" value="Enoyl-CoA_hydra/iso"/>
</dbReference>
<keyword evidence="3" id="KW-1185">Reference proteome</keyword>
<dbReference type="SUPFAM" id="SSF52096">
    <property type="entry name" value="ClpP/crotonase"/>
    <property type="match status" value="1"/>
</dbReference>
<comment type="similarity">
    <text evidence="1">Belongs to the enoyl-CoA hydratase/isomerase family.</text>
</comment>